<dbReference type="SMART" id="SM00481">
    <property type="entry name" value="POLIIIAc"/>
    <property type="match status" value="1"/>
</dbReference>
<dbReference type="InterPro" id="IPR003141">
    <property type="entry name" value="Pol/His_phosphatase_N"/>
</dbReference>
<dbReference type="CDD" id="cd07438">
    <property type="entry name" value="PHP_HisPPase_AMP"/>
    <property type="match status" value="1"/>
</dbReference>
<dbReference type="Proteomes" id="UP001595710">
    <property type="component" value="Unassembled WGS sequence"/>
</dbReference>
<gene>
    <name evidence="2" type="ORF">ACFOND_06715</name>
</gene>
<proteinExistence type="predicted"/>
<dbReference type="PANTHER" id="PTHR42924:SF3">
    <property type="entry name" value="POLYMERASE_HISTIDINOL PHOSPHATASE N-TERMINAL DOMAIN-CONTAINING PROTEIN"/>
    <property type="match status" value="1"/>
</dbReference>
<accession>A0ABV7WS88</accession>
<protein>
    <submittedName>
        <fullName evidence="2">PHP domain-containing protein</fullName>
    </submittedName>
</protein>
<dbReference type="SUPFAM" id="SSF89550">
    <property type="entry name" value="PHP domain-like"/>
    <property type="match status" value="1"/>
</dbReference>
<dbReference type="InterPro" id="IPR004013">
    <property type="entry name" value="PHP_dom"/>
</dbReference>
<dbReference type="PANTHER" id="PTHR42924">
    <property type="entry name" value="EXONUCLEASE"/>
    <property type="match status" value="1"/>
</dbReference>
<dbReference type="InterPro" id="IPR016195">
    <property type="entry name" value="Pol/histidinol_Pase-like"/>
</dbReference>
<evidence type="ECO:0000313" key="2">
    <source>
        <dbReference type="EMBL" id="MFC3701330.1"/>
    </source>
</evidence>
<dbReference type="Pfam" id="PF02811">
    <property type="entry name" value="PHP"/>
    <property type="match status" value="1"/>
</dbReference>
<feature type="domain" description="Polymerase/histidinol phosphatase N-terminal" evidence="1">
    <location>
        <begin position="9"/>
        <end position="75"/>
    </location>
</feature>
<sequence length="290" mass="32804">MHVNVKQDWDLHCHSQFSDGKLSCPDLFNLAVEREIKHLVLTDHDTAAGYRAAIDNNWVPNSLKLHPGAELSCVWKGRSIHVVALGIDVQCEGWLAVEQAYIERREKRFERILFVLRRAGFECDEARIRQIAEPGPPARPQIAQYLVETDQVKSTAHAFKKWLGRGTVGDVKSQWPELDETVKTITQFGGLAVIAHPHRYNLTWTKCKEMLDDFNAAGGEGIEASCVGMNPNMRKFLIEQAQQRGMYISGGSDFHSPNTSWLKLGYFPQWPRPAKLAKDWLLANSQLQGT</sequence>
<evidence type="ECO:0000259" key="1">
    <source>
        <dbReference type="SMART" id="SM00481"/>
    </source>
</evidence>
<reference evidence="3" key="1">
    <citation type="journal article" date="2019" name="Int. J. Syst. Evol. Microbiol.">
        <title>The Global Catalogue of Microorganisms (GCM) 10K type strain sequencing project: providing services to taxonomists for standard genome sequencing and annotation.</title>
        <authorList>
            <consortium name="The Broad Institute Genomics Platform"/>
            <consortium name="The Broad Institute Genome Sequencing Center for Infectious Disease"/>
            <person name="Wu L."/>
            <person name="Ma J."/>
        </authorList>
    </citation>
    <scope>NUCLEOTIDE SEQUENCE [LARGE SCALE GENOMIC DNA]</scope>
    <source>
        <strain evidence="3">CECT 8288</strain>
    </source>
</reference>
<evidence type="ECO:0000313" key="3">
    <source>
        <dbReference type="Proteomes" id="UP001595710"/>
    </source>
</evidence>
<comment type="caution">
    <text evidence="2">The sequence shown here is derived from an EMBL/GenBank/DDBJ whole genome shotgun (WGS) entry which is preliminary data.</text>
</comment>
<dbReference type="Gene3D" id="3.20.20.140">
    <property type="entry name" value="Metal-dependent hydrolases"/>
    <property type="match status" value="1"/>
</dbReference>
<name>A0ABV7WS88_9GAMM</name>
<dbReference type="RefSeq" id="WP_377362571.1">
    <property type="nucleotide sequence ID" value="NZ_JBHRYN010000008.1"/>
</dbReference>
<dbReference type="EMBL" id="JBHRYN010000008">
    <property type="protein sequence ID" value="MFC3701330.1"/>
    <property type="molecule type" value="Genomic_DNA"/>
</dbReference>
<keyword evidence="3" id="KW-1185">Reference proteome</keyword>
<organism evidence="2 3">
    <name type="scientific">Reinekea marina</name>
    <dbReference type="NCBI Taxonomy" id="1310421"/>
    <lineage>
        <taxon>Bacteria</taxon>
        <taxon>Pseudomonadati</taxon>
        <taxon>Pseudomonadota</taxon>
        <taxon>Gammaproteobacteria</taxon>
        <taxon>Oceanospirillales</taxon>
        <taxon>Saccharospirillaceae</taxon>
        <taxon>Reinekea</taxon>
    </lineage>
</organism>
<dbReference type="InterPro" id="IPR052018">
    <property type="entry name" value="PHP_domain"/>
</dbReference>
<dbReference type="Gene3D" id="1.10.150.650">
    <property type="match status" value="1"/>
</dbReference>